<feature type="compositionally biased region" description="Basic and acidic residues" evidence="1">
    <location>
        <begin position="275"/>
        <end position="285"/>
    </location>
</feature>
<dbReference type="PANTHER" id="PTHR46276:SF1">
    <property type="entry name" value="E3 UBIQUITIN-PROTEIN LIGASE UBR5"/>
    <property type="match status" value="1"/>
</dbReference>
<evidence type="ECO:0000259" key="2">
    <source>
        <dbReference type="PROSITE" id="PS50030"/>
    </source>
</evidence>
<gene>
    <name evidence="3" type="ORF">LARSCL_LOCUS102</name>
</gene>
<dbReference type="InterPro" id="IPR015940">
    <property type="entry name" value="UBA"/>
</dbReference>
<feature type="region of interest" description="Disordered" evidence="1">
    <location>
        <begin position="80"/>
        <end position="117"/>
    </location>
</feature>
<dbReference type="InterPro" id="IPR024725">
    <property type="entry name" value="UBR5_UBA"/>
</dbReference>
<dbReference type="GO" id="GO:0005634">
    <property type="term" value="C:nucleus"/>
    <property type="evidence" value="ECO:0007669"/>
    <property type="project" value="TreeGrafter"/>
</dbReference>
<feature type="region of interest" description="Disordered" evidence="1">
    <location>
        <begin position="275"/>
        <end position="299"/>
    </location>
</feature>
<dbReference type="InterPro" id="IPR009091">
    <property type="entry name" value="RCC1/BLIP-II"/>
</dbReference>
<organism evidence="3 4">
    <name type="scientific">Larinioides sclopetarius</name>
    <dbReference type="NCBI Taxonomy" id="280406"/>
    <lineage>
        <taxon>Eukaryota</taxon>
        <taxon>Metazoa</taxon>
        <taxon>Ecdysozoa</taxon>
        <taxon>Arthropoda</taxon>
        <taxon>Chelicerata</taxon>
        <taxon>Arachnida</taxon>
        <taxon>Araneae</taxon>
        <taxon>Araneomorphae</taxon>
        <taxon>Entelegynae</taxon>
        <taxon>Araneoidea</taxon>
        <taxon>Araneidae</taxon>
        <taxon>Larinioides</taxon>
    </lineage>
</organism>
<dbReference type="SUPFAM" id="SSF50985">
    <property type="entry name" value="RCC1/BLIP-II"/>
    <property type="match status" value="1"/>
</dbReference>
<feature type="compositionally biased region" description="Low complexity" evidence="1">
    <location>
        <begin position="80"/>
        <end position="108"/>
    </location>
</feature>
<feature type="region of interest" description="Disordered" evidence="1">
    <location>
        <begin position="550"/>
        <end position="593"/>
    </location>
</feature>
<feature type="region of interest" description="Disordered" evidence="1">
    <location>
        <begin position="225"/>
        <end position="258"/>
    </location>
</feature>
<protein>
    <recommendedName>
        <fullName evidence="2">UBA domain-containing protein</fullName>
    </recommendedName>
</protein>
<dbReference type="GO" id="GO:0000209">
    <property type="term" value="P:protein polyubiquitination"/>
    <property type="evidence" value="ECO:0007669"/>
    <property type="project" value="TreeGrafter"/>
</dbReference>
<evidence type="ECO:0000313" key="3">
    <source>
        <dbReference type="EMBL" id="CAL1260921.1"/>
    </source>
</evidence>
<dbReference type="PANTHER" id="PTHR46276">
    <property type="entry name" value="E3 UBIQUITIN-PROTEIN LIGASE UBR5"/>
    <property type="match status" value="1"/>
</dbReference>
<feature type="compositionally biased region" description="Basic and acidic residues" evidence="1">
    <location>
        <begin position="241"/>
        <end position="258"/>
    </location>
</feature>
<dbReference type="EMBL" id="CAXIEN010000001">
    <property type="protein sequence ID" value="CAL1260921.1"/>
    <property type="molecule type" value="Genomic_DNA"/>
</dbReference>
<dbReference type="Pfam" id="PF11547">
    <property type="entry name" value="E3_UbLigase_EDD"/>
    <property type="match status" value="1"/>
</dbReference>
<sequence>MSSIHFVVHPLPGSEDQLNERLKEVAERTNRCGYSVPSVLAQLKNAAVVQCVDGRICRLAFSVVSDRLDLSKNEASKALNLKGSSSSSSTTRASAPRNRGRILRTSSGRGRGSGVIMGSSRPVVPAPYVPEELIAQAQVVLQGKSRNLILRELQRTNLDVNLAVNNLLSRDDEEGEDADDNQDSYMPGDDLISLLDAGMHSDHPSVIIDADAMFSEDMFGYSTLRNRSGSRGRSGTLSISGERERDGDRERDRDTMFRLRERQYSGSRRWLETALRDSGASDKSGESVGTPENKKRDVSEANPLWLSDELEFWPEKPGHFKNFVKMGALYSELVAVTSTGQLYQWKWNEPEPYRCDTPGVYHPKTVSLGLNGEQITHLSACSIRATVVTDSGKCATWLDESLAAVSSKLEHPAQVFPEFQQEKITSLYVCSLFSCVRLESGAIYWWGVAPYAQRKRLWEKARAKSKKQSSSYSSEVVTGAQVVMRNSPMYHSGALAFTNAGNVPRVGQLMSAAWNLADTCHFKILPPGASPSEKKIEKEAKDIVKIENKPVCQEMPPPPSPASSTCSEPASSPLPPKRKHRSSLQAREDGDRKEEEAWALKDVIFVEDVKNAPVGKVVKVKTIWIIC</sequence>
<dbReference type="AlphaFoldDB" id="A0AAV1YQD9"/>
<dbReference type="CDD" id="cd14423">
    <property type="entry name" value="CUE_UBR5"/>
    <property type="match status" value="1"/>
</dbReference>
<dbReference type="GO" id="GO:0005737">
    <property type="term" value="C:cytoplasm"/>
    <property type="evidence" value="ECO:0007669"/>
    <property type="project" value="TreeGrafter"/>
</dbReference>
<dbReference type="GO" id="GO:0043130">
    <property type="term" value="F:ubiquitin binding"/>
    <property type="evidence" value="ECO:0007669"/>
    <property type="project" value="InterPro"/>
</dbReference>
<accession>A0AAV1YQD9</accession>
<reference evidence="3 4" key="1">
    <citation type="submission" date="2024-04" db="EMBL/GenBank/DDBJ databases">
        <authorList>
            <person name="Rising A."/>
            <person name="Reimegard J."/>
            <person name="Sonavane S."/>
            <person name="Akerstrom W."/>
            <person name="Nylinder S."/>
            <person name="Hedman E."/>
            <person name="Kallberg Y."/>
        </authorList>
    </citation>
    <scope>NUCLEOTIDE SEQUENCE [LARGE SCALE GENOMIC DNA]</scope>
</reference>
<comment type="caution">
    <text evidence="3">The sequence shown here is derived from an EMBL/GenBank/DDBJ whole genome shotgun (WGS) entry which is preliminary data.</text>
</comment>
<evidence type="ECO:0000256" key="1">
    <source>
        <dbReference type="SAM" id="MobiDB-lite"/>
    </source>
</evidence>
<dbReference type="Gene3D" id="1.10.8.10">
    <property type="entry name" value="DNA helicase RuvA subunit, C-terminal domain"/>
    <property type="match status" value="1"/>
</dbReference>
<dbReference type="GO" id="GO:0034450">
    <property type="term" value="F:ubiquitin-ubiquitin ligase activity"/>
    <property type="evidence" value="ECO:0007669"/>
    <property type="project" value="TreeGrafter"/>
</dbReference>
<evidence type="ECO:0000313" key="4">
    <source>
        <dbReference type="Proteomes" id="UP001497382"/>
    </source>
</evidence>
<feature type="compositionally biased region" description="Low complexity" evidence="1">
    <location>
        <begin position="562"/>
        <end position="571"/>
    </location>
</feature>
<name>A0AAV1YQD9_9ARAC</name>
<proteinExistence type="predicted"/>
<dbReference type="GO" id="GO:0090263">
    <property type="term" value="P:positive regulation of canonical Wnt signaling pathway"/>
    <property type="evidence" value="ECO:0007669"/>
    <property type="project" value="TreeGrafter"/>
</dbReference>
<dbReference type="FunFam" id="1.10.8.10:FF:000009">
    <property type="entry name" value="Putative E3 ubiquitin-protein ligase UBR5"/>
    <property type="match status" value="1"/>
</dbReference>
<feature type="domain" description="UBA" evidence="2">
    <location>
        <begin position="128"/>
        <end position="170"/>
    </location>
</feature>
<feature type="compositionally biased region" description="Low complexity" evidence="1">
    <location>
        <begin position="225"/>
        <end position="240"/>
    </location>
</feature>
<dbReference type="Proteomes" id="UP001497382">
    <property type="component" value="Unassembled WGS sequence"/>
</dbReference>
<keyword evidence="4" id="KW-1185">Reference proteome</keyword>
<dbReference type="PROSITE" id="PS50030">
    <property type="entry name" value="UBA"/>
    <property type="match status" value="1"/>
</dbReference>
<dbReference type="Gene3D" id="2.130.10.30">
    <property type="entry name" value="Regulator of chromosome condensation 1/beta-lactamase-inhibitor protein II"/>
    <property type="match status" value="1"/>
</dbReference>